<accession>A0A7J9K7B0</accession>
<sequence>MQNGNAWCLPMTNVVKVNFDASFNMHDHSSVSEIIFRDSEWYIW</sequence>
<organism evidence="1 2">
    <name type="scientific">Gossypium armourianum</name>
    <dbReference type="NCBI Taxonomy" id="34283"/>
    <lineage>
        <taxon>Eukaryota</taxon>
        <taxon>Viridiplantae</taxon>
        <taxon>Streptophyta</taxon>
        <taxon>Embryophyta</taxon>
        <taxon>Tracheophyta</taxon>
        <taxon>Spermatophyta</taxon>
        <taxon>Magnoliopsida</taxon>
        <taxon>eudicotyledons</taxon>
        <taxon>Gunneridae</taxon>
        <taxon>Pentapetalae</taxon>
        <taxon>rosids</taxon>
        <taxon>malvids</taxon>
        <taxon>Malvales</taxon>
        <taxon>Malvaceae</taxon>
        <taxon>Malvoideae</taxon>
        <taxon>Gossypium</taxon>
    </lineage>
</organism>
<evidence type="ECO:0000313" key="2">
    <source>
        <dbReference type="Proteomes" id="UP000593575"/>
    </source>
</evidence>
<gene>
    <name evidence="1" type="ORF">Goarm_002169</name>
</gene>
<evidence type="ECO:0000313" key="1">
    <source>
        <dbReference type="EMBL" id="MBA0842338.1"/>
    </source>
</evidence>
<dbReference type="EMBL" id="JABFAE010000012">
    <property type="protein sequence ID" value="MBA0842338.1"/>
    <property type="molecule type" value="Genomic_DNA"/>
</dbReference>
<proteinExistence type="predicted"/>
<reference evidence="1 2" key="1">
    <citation type="journal article" date="2019" name="Genome Biol. Evol.">
        <title>Insights into the evolution of the New World diploid cottons (Gossypium, subgenus Houzingenia) based on genome sequencing.</title>
        <authorList>
            <person name="Grover C.E."/>
            <person name="Arick M.A. 2nd"/>
            <person name="Thrash A."/>
            <person name="Conover J.L."/>
            <person name="Sanders W.S."/>
            <person name="Peterson D.G."/>
            <person name="Frelichowski J.E."/>
            <person name="Scheffler J.A."/>
            <person name="Scheffler B.E."/>
            <person name="Wendel J.F."/>
        </authorList>
    </citation>
    <scope>NUCLEOTIDE SEQUENCE [LARGE SCALE GENOMIC DNA]</scope>
    <source>
        <strain evidence="1">6</strain>
        <tissue evidence="1">Leaf</tissue>
    </source>
</reference>
<name>A0A7J9K7B0_9ROSI</name>
<dbReference type="Proteomes" id="UP000593575">
    <property type="component" value="Unassembled WGS sequence"/>
</dbReference>
<protein>
    <submittedName>
        <fullName evidence="1">Uncharacterized protein</fullName>
    </submittedName>
</protein>
<keyword evidence="2" id="KW-1185">Reference proteome</keyword>
<dbReference type="AlphaFoldDB" id="A0A7J9K7B0"/>
<comment type="caution">
    <text evidence="1">The sequence shown here is derived from an EMBL/GenBank/DDBJ whole genome shotgun (WGS) entry which is preliminary data.</text>
</comment>